<accession>A0A1W1H1U5</accession>
<evidence type="ECO:0000313" key="2">
    <source>
        <dbReference type="EMBL" id="SLM25570.1"/>
    </source>
</evidence>
<dbReference type="EMBL" id="FWEU01000004">
    <property type="protein sequence ID" value="SLM25570.1"/>
    <property type="molecule type" value="Genomic_DNA"/>
</dbReference>
<protein>
    <recommendedName>
        <fullName evidence="4">Outer membrane protein beta-barrel domain-containing protein</fullName>
    </recommendedName>
</protein>
<sequence length="207" mass="22403">MRNMLLVTSLLLATPLLASAGDELSYTYVEGGWNRLQLDADSAGDFTMDGGYVRGSFAVTPQFHVIVGASHLSGSDTAGATRVKTTLDVPYLGLGYHAPISDGVDFTSEFAWNHRSAKSDYRVGDQRFRQTSRFNEVLGMVGVRGRLTGNLEGWLKGGYANGGDGQDARWYGVVGGQLNITDTWGVVLEGQFDKDTSEYRAGVRASF</sequence>
<gene>
    <name evidence="2" type="ORF">SAMN04488690_3321</name>
</gene>
<dbReference type="RefSeq" id="WP_080150107.1">
    <property type="nucleotide sequence ID" value="NZ_DAMDEO010000026.1"/>
</dbReference>
<keyword evidence="1" id="KW-0732">Signal</keyword>
<dbReference type="Proteomes" id="UP000191133">
    <property type="component" value="Unassembled WGS sequence"/>
</dbReference>
<dbReference type="AlphaFoldDB" id="A0A1W1H1U5"/>
<evidence type="ECO:0000313" key="3">
    <source>
        <dbReference type="Proteomes" id="UP000191133"/>
    </source>
</evidence>
<feature type="signal peptide" evidence="1">
    <location>
        <begin position="1"/>
        <end position="20"/>
    </location>
</feature>
<proteinExistence type="predicted"/>
<evidence type="ECO:0000256" key="1">
    <source>
        <dbReference type="SAM" id="SignalP"/>
    </source>
</evidence>
<reference evidence="3" key="1">
    <citation type="submission" date="2016-10" db="EMBL/GenBank/DDBJ databases">
        <authorList>
            <person name="Varghese N."/>
        </authorList>
    </citation>
    <scope>NUCLEOTIDE SEQUENCE [LARGE SCALE GENOMIC DNA]</scope>
    <source>
        <strain evidence="3">92MFCol6.1</strain>
    </source>
</reference>
<name>A0A1W1H1U5_9GAMM</name>
<feature type="chain" id="PRO_5012867942" description="Outer membrane protein beta-barrel domain-containing protein" evidence="1">
    <location>
        <begin position="21"/>
        <end position="207"/>
    </location>
</feature>
<organism evidence="2 3">
    <name type="scientific">Stenotrophomonas indicatrix</name>
    <dbReference type="NCBI Taxonomy" id="2045451"/>
    <lineage>
        <taxon>Bacteria</taxon>
        <taxon>Pseudomonadati</taxon>
        <taxon>Pseudomonadota</taxon>
        <taxon>Gammaproteobacteria</taxon>
        <taxon>Lysobacterales</taxon>
        <taxon>Lysobacteraceae</taxon>
        <taxon>Stenotrophomonas</taxon>
    </lineage>
</organism>
<evidence type="ECO:0008006" key="4">
    <source>
        <dbReference type="Google" id="ProtNLM"/>
    </source>
</evidence>